<protein>
    <submittedName>
        <fullName evidence="1">Uncharacterized protein</fullName>
    </submittedName>
</protein>
<reference evidence="1 2" key="1">
    <citation type="submission" date="2020-08" db="EMBL/GenBank/DDBJ databases">
        <title>Genomic Encyclopedia of Type Strains, Phase IV (KMG-IV): sequencing the most valuable type-strain genomes for metagenomic binning, comparative biology and taxonomic classification.</title>
        <authorList>
            <person name="Goeker M."/>
        </authorList>
    </citation>
    <scope>NUCLEOTIDE SEQUENCE [LARGE SCALE GENOMIC DNA]</scope>
    <source>
        <strain evidence="1 2">DSM 23240</strain>
    </source>
</reference>
<sequence length="106" mass="11784">MPWLLFSNKSIPKFEATQIPLSASKVFHCYCMGWTDSEHATIFDVDRGISRSVCLNSNFENNTIIITESHLQAITSGRNVTPVYWACDRANSIFVIGTDLPTVTAA</sequence>
<dbReference type="EMBL" id="JACHHQ010000018">
    <property type="protein sequence ID" value="MBB5202608.1"/>
    <property type="molecule type" value="Genomic_DNA"/>
</dbReference>
<proteinExistence type="predicted"/>
<evidence type="ECO:0000313" key="2">
    <source>
        <dbReference type="Proteomes" id="UP000571084"/>
    </source>
</evidence>
<keyword evidence="2" id="KW-1185">Reference proteome</keyword>
<dbReference type="Proteomes" id="UP000571084">
    <property type="component" value="Unassembled WGS sequence"/>
</dbReference>
<name>A0A840RZT1_9BURK</name>
<gene>
    <name evidence="1" type="ORF">HNR39_004477</name>
</gene>
<evidence type="ECO:0000313" key="1">
    <source>
        <dbReference type="EMBL" id="MBB5202608.1"/>
    </source>
</evidence>
<accession>A0A840RZT1</accession>
<comment type="caution">
    <text evidence="1">The sequence shown here is derived from an EMBL/GenBank/DDBJ whole genome shotgun (WGS) entry which is preliminary data.</text>
</comment>
<dbReference type="AlphaFoldDB" id="A0A840RZT1"/>
<organism evidence="1 2">
    <name type="scientific">Glaciimonas immobilis</name>
    <dbReference type="NCBI Taxonomy" id="728004"/>
    <lineage>
        <taxon>Bacteria</taxon>
        <taxon>Pseudomonadati</taxon>
        <taxon>Pseudomonadota</taxon>
        <taxon>Betaproteobacteria</taxon>
        <taxon>Burkholderiales</taxon>
        <taxon>Oxalobacteraceae</taxon>
        <taxon>Glaciimonas</taxon>
    </lineage>
</organism>